<dbReference type="Pfam" id="PF13862">
    <property type="entry name" value="BCCIP"/>
    <property type="match status" value="1"/>
</dbReference>
<feature type="region of interest" description="Disordered" evidence="3">
    <location>
        <begin position="195"/>
        <end position="231"/>
    </location>
</feature>
<dbReference type="GO" id="GO:0005634">
    <property type="term" value="C:nucleus"/>
    <property type="evidence" value="ECO:0007669"/>
    <property type="project" value="UniProtKB-SubCell"/>
</dbReference>
<comment type="similarity">
    <text evidence="1 2">Belongs to the BCP1 family.</text>
</comment>
<keyword evidence="2" id="KW-0653">Protein transport</keyword>
<dbReference type="PANTHER" id="PTHR13261:SF0">
    <property type="entry name" value="BRCA2 AND CDKN1A-INTERACTING PROTEIN"/>
    <property type="match status" value="1"/>
</dbReference>
<keyword evidence="2" id="KW-0813">Transport</keyword>
<evidence type="ECO:0000256" key="2">
    <source>
        <dbReference type="PIRNR" id="PIRNR028983"/>
    </source>
</evidence>
<sequence length="290" mass="32534">MSKRKQAKDDDSDEGNSSDVSLIDVDFDFFNPNPAVDYLALKRLLIRLFQSDADFFSLNELAELILSQSTLGTSVKTDGIESDPYAYLSVLNMHVHQNHASIKALAAYILSKSAAHSALHSALQALLGPEGLQSQNHVGFVFSERLINMPVQVVPPMYRMLADEIRLANEEQNKLYTFTHYLILTRTYRLTPEQAAELENSPQRPSKRHKNKPPAAPAPLQGTGPSTYSFHPEDEHIQKYAAYVMDYPLTSQAPREDAFGFDMGGRMMLVPADKFQTMIDEMSTAYSVER</sequence>
<accession>A0A4S4LF93</accession>
<name>A0A4S4LF93_9AGAM</name>
<proteinExistence type="inferred from homology"/>
<evidence type="ECO:0000256" key="1">
    <source>
        <dbReference type="ARBA" id="ARBA00006781"/>
    </source>
</evidence>
<reference evidence="4 5" key="1">
    <citation type="submission" date="2019-02" db="EMBL/GenBank/DDBJ databases">
        <title>Genome sequencing of the rare red list fungi Phellinidium pouzarii.</title>
        <authorList>
            <person name="Buettner E."/>
            <person name="Kellner H."/>
        </authorList>
    </citation>
    <scope>NUCLEOTIDE SEQUENCE [LARGE SCALE GENOMIC DNA]</scope>
    <source>
        <strain evidence="4 5">DSM 108285</strain>
    </source>
</reference>
<evidence type="ECO:0000313" key="4">
    <source>
        <dbReference type="EMBL" id="THH10574.1"/>
    </source>
</evidence>
<comment type="subcellular location">
    <subcellularLocation>
        <location evidence="2">Nucleus</location>
    </subcellularLocation>
</comment>
<dbReference type="PANTHER" id="PTHR13261">
    <property type="entry name" value="BRCA2 AND CDKN1A INTERACTING PROTEIN"/>
    <property type="match status" value="1"/>
</dbReference>
<dbReference type="PIRSF" id="PIRSF028983">
    <property type="entry name" value="BCP1"/>
    <property type="match status" value="1"/>
</dbReference>
<protein>
    <recommendedName>
        <fullName evidence="2">Protein BCP1</fullName>
    </recommendedName>
</protein>
<dbReference type="OrthoDB" id="27543at2759"/>
<keyword evidence="5" id="KW-1185">Reference proteome</keyword>
<gene>
    <name evidence="4" type="ORF">EW145_g1221</name>
</gene>
<evidence type="ECO:0000313" key="5">
    <source>
        <dbReference type="Proteomes" id="UP000308199"/>
    </source>
</evidence>
<dbReference type="AlphaFoldDB" id="A0A4S4LF93"/>
<comment type="caution">
    <text evidence="4">The sequence shown here is derived from an EMBL/GenBank/DDBJ whole genome shotgun (WGS) entry which is preliminary data.</text>
</comment>
<evidence type="ECO:0000256" key="3">
    <source>
        <dbReference type="SAM" id="MobiDB-lite"/>
    </source>
</evidence>
<keyword evidence="2" id="KW-0539">Nucleus</keyword>
<dbReference type="EMBL" id="SGPK01000032">
    <property type="protein sequence ID" value="THH10574.1"/>
    <property type="molecule type" value="Genomic_DNA"/>
</dbReference>
<dbReference type="Proteomes" id="UP000308199">
    <property type="component" value="Unassembled WGS sequence"/>
</dbReference>
<organism evidence="4 5">
    <name type="scientific">Phellinidium pouzarii</name>
    <dbReference type="NCBI Taxonomy" id="167371"/>
    <lineage>
        <taxon>Eukaryota</taxon>
        <taxon>Fungi</taxon>
        <taxon>Dikarya</taxon>
        <taxon>Basidiomycota</taxon>
        <taxon>Agaricomycotina</taxon>
        <taxon>Agaricomycetes</taxon>
        <taxon>Hymenochaetales</taxon>
        <taxon>Hymenochaetaceae</taxon>
        <taxon>Phellinidium</taxon>
    </lineage>
</organism>
<dbReference type="InterPro" id="IPR025602">
    <property type="entry name" value="BCP1_family"/>
</dbReference>
<comment type="function">
    <text evidence="2">Involved in nuclear export, actin cytoskeleton organization and vesicular transport.</text>
</comment>
<dbReference type="GO" id="GO:0015031">
    <property type="term" value="P:protein transport"/>
    <property type="evidence" value="ECO:0007669"/>
    <property type="project" value="UniProtKB-KW"/>
</dbReference>